<comment type="caution">
    <text evidence="4">The sequence shown here is derived from an EMBL/GenBank/DDBJ whole genome shotgun (WGS) entry which is preliminary data.</text>
</comment>
<evidence type="ECO:0000256" key="2">
    <source>
        <dbReference type="SAM" id="MobiDB-lite"/>
    </source>
</evidence>
<gene>
    <name evidence="4" type="ORF">H8S77_14495</name>
</gene>
<feature type="region of interest" description="Disordered" evidence="2">
    <location>
        <begin position="123"/>
        <end position="146"/>
    </location>
</feature>
<evidence type="ECO:0000313" key="4">
    <source>
        <dbReference type="EMBL" id="MBC5644090.1"/>
    </source>
</evidence>
<accession>A0ABR7E2U7</accession>
<dbReference type="InterPro" id="IPR005902">
    <property type="entry name" value="HU_DNA-bd_put"/>
</dbReference>
<dbReference type="Pfam" id="PF18291">
    <property type="entry name" value="HU-HIG"/>
    <property type="match status" value="1"/>
</dbReference>
<dbReference type="InterPro" id="IPR041607">
    <property type="entry name" value="HU-HIG"/>
</dbReference>
<dbReference type="RefSeq" id="WP_186960025.1">
    <property type="nucleotide sequence ID" value="NZ_JACOOI010000015.1"/>
</dbReference>
<reference evidence="4 5" key="1">
    <citation type="submission" date="2020-08" db="EMBL/GenBank/DDBJ databases">
        <title>Genome public.</title>
        <authorList>
            <person name="Liu C."/>
            <person name="Sun Q."/>
        </authorList>
    </citation>
    <scope>NUCLEOTIDE SEQUENCE [LARGE SCALE GENOMIC DNA]</scope>
    <source>
        <strain evidence="4 5">BX2</strain>
    </source>
</reference>
<keyword evidence="1 4" id="KW-0238">DNA-binding</keyword>
<feature type="domain" description="HU" evidence="3">
    <location>
        <begin position="1"/>
        <end position="124"/>
    </location>
</feature>
<dbReference type="NCBIfam" id="TIGR01201">
    <property type="entry name" value="HU_rel"/>
    <property type="match status" value="1"/>
</dbReference>
<sequence>MSLKFKKVQRKIMFGADKDKVKTYAMAKASGYCDMAKLCELISNRSAMSSADVKAILDSLNWAMGLELRSGNIVQVGEFGNFRLSVKSTGTENEDDFNASKIKKARIVFTPGSSLRWSNQITKFEEEAEKKENGSEGGGGDRPEIE</sequence>
<name>A0ABR7E2U7_9BACT</name>
<keyword evidence="5" id="KW-1185">Reference proteome</keyword>
<dbReference type="Gene3D" id="4.10.520.10">
    <property type="entry name" value="IHF-like DNA-binding proteins"/>
    <property type="match status" value="1"/>
</dbReference>
<dbReference type="InterPro" id="IPR010992">
    <property type="entry name" value="IHF-like_DNA-bd_dom_sf"/>
</dbReference>
<evidence type="ECO:0000259" key="3">
    <source>
        <dbReference type="Pfam" id="PF18291"/>
    </source>
</evidence>
<organism evidence="4 5">
    <name type="scientific">Parabacteroides segnis</name>
    <dbReference type="NCBI Taxonomy" id="2763058"/>
    <lineage>
        <taxon>Bacteria</taxon>
        <taxon>Pseudomonadati</taxon>
        <taxon>Bacteroidota</taxon>
        <taxon>Bacteroidia</taxon>
        <taxon>Bacteroidales</taxon>
        <taxon>Tannerellaceae</taxon>
        <taxon>Parabacteroides</taxon>
    </lineage>
</organism>
<dbReference type="EMBL" id="JACOOI010000015">
    <property type="protein sequence ID" value="MBC5644090.1"/>
    <property type="molecule type" value="Genomic_DNA"/>
</dbReference>
<dbReference type="Proteomes" id="UP000644010">
    <property type="component" value="Unassembled WGS sequence"/>
</dbReference>
<evidence type="ECO:0000256" key="1">
    <source>
        <dbReference type="ARBA" id="ARBA00023125"/>
    </source>
</evidence>
<dbReference type="SUPFAM" id="SSF47729">
    <property type="entry name" value="IHF-like DNA-binding proteins"/>
    <property type="match status" value="1"/>
</dbReference>
<proteinExistence type="predicted"/>
<evidence type="ECO:0000313" key="5">
    <source>
        <dbReference type="Proteomes" id="UP000644010"/>
    </source>
</evidence>
<dbReference type="GO" id="GO:0003677">
    <property type="term" value="F:DNA binding"/>
    <property type="evidence" value="ECO:0007669"/>
    <property type="project" value="UniProtKB-KW"/>
</dbReference>
<protein>
    <submittedName>
        <fullName evidence="4">HU family DNA-binding protein</fullName>
    </submittedName>
</protein>